<dbReference type="Gene3D" id="3.40.50.300">
    <property type="entry name" value="P-loop containing nucleotide triphosphate hydrolases"/>
    <property type="match status" value="1"/>
</dbReference>
<evidence type="ECO:0000256" key="6">
    <source>
        <dbReference type="ARBA" id="ARBA00022840"/>
    </source>
</evidence>
<dbReference type="Pfam" id="PF00931">
    <property type="entry name" value="NB-ARC"/>
    <property type="match status" value="1"/>
</dbReference>
<evidence type="ECO:0000256" key="4">
    <source>
        <dbReference type="ARBA" id="ARBA00022741"/>
    </source>
</evidence>
<dbReference type="eggNOG" id="ENOG502QSSA">
    <property type="taxonomic scope" value="Eukaryota"/>
</dbReference>
<dbReference type="GO" id="GO:0006952">
    <property type="term" value="P:defense response"/>
    <property type="evidence" value="ECO:0007669"/>
    <property type="project" value="UniProtKB-KW"/>
</dbReference>
<dbReference type="OMA" id="STVYVKY"/>
<evidence type="ECO:0000256" key="5">
    <source>
        <dbReference type="ARBA" id="ARBA00022821"/>
    </source>
</evidence>
<keyword evidence="5" id="KW-0611">Plant defense</keyword>
<evidence type="ECO:0000256" key="2">
    <source>
        <dbReference type="ARBA" id="ARBA00022614"/>
    </source>
</evidence>
<accession>V4KJ11</accession>
<dbReference type="Gene3D" id="3.80.10.10">
    <property type="entry name" value="Ribonuclease Inhibitor"/>
    <property type="match status" value="1"/>
</dbReference>
<dbReference type="PRINTS" id="PR00364">
    <property type="entry name" value="DISEASERSIST"/>
</dbReference>
<sequence>MSKTAEIVIGAAGGAVASELLKAVIKEAKKVLSFTSVLTTLASTMKEVHPIIEQIESRQDPEELKTLIDTIDKAGAVVLECSRVKRWDVISKSIYTRKIEKINRKFLSFCQIQVQLFLLRNQGLIEHTVEDLTNSVQALELLIAQAPPVFRRDLCSVRKLDLVPVGLDWPLMKLRKKLLYDSVDSLLVSAPPGCGKTTLVTQLCHDQEIKGKFTHVFFNVVSSTPNFRVIVQNLLQHNGYPPHTFDNDSQATFALEKLLQELIEDGPVLLVLDDVWSGAEFSLLKKFRIKLPGYKILVTSRFDLPRFGSSHRLEPLEGEHAKSLLIQWASRPYNASPAYGFPIVIEVVGSSLKGQPLHIWKGQVESWSQESSTILDNPDSTVLDRLQPSFNALKSNLKECFLDMGLFLEDQKIRASVIIDIWMELYGKGNTSSHVVYMKYLDDLASQHLLKLIPLGRNEHEDGYYNELLVTQHDLLRELSIHKSELETILERKRLNLEIHEDDYPLMDHPVKARLLSISTGDSFTSSWVKMDCPNVEALLLNLSSSNYALPDFIATMKKLKVLVIINHGHDLAKLTNLSCLSSLPNLKRIRLEKVSITLLDILQLQRGSLKKLSLVMCRFGEVSHDSKEIDVSKTLLSLQEIDIDYCYDLDELPYWISEVVSLKTLSITNCNKLSKLPEAIGNLSKLEVLRLSSCINLSELPETTERLSNLQFLDISHCLGLRKLPLEIGKLQKLKKMSMRDCYRCELPDSVNNLENLTVKCDEGTVFLWERFKPKMKNLTITEEETEHNLNLLLLSCE</sequence>
<dbReference type="GO" id="GO:0043531">
    <property type="term" value="F:ADP binding"/>
    <property type="evidence" value="ECO:0007669"/>
    <property type="project" value="InterPro"/>
</dbReference>
<dbReference type="PANTHER" id="PTHR36766:SF3">
    <property type="entry name" value="RPW8 DOMAIN-CONTAINING PROTEIN"/>
    <property type="match status" value="1"/>
</dbReference>
<dbReference type="FunFam" id="3.40.50.300:FF:003793">
    <property type="entry name" value="Probable disease resistance protein At5g66900"/>
    <property type="match status" value="1"/>
</dbReference>
<dbReference type="Pfam" id="PF23598">
    <property type="entry name" value="LRR_14"/>
    <property type="match status" value="1"/>
</dbReference>
<dbReference type="Gramene" id="ESQ31174">
    <property type="protein sequence ID" value="ESQ31174"/>
    <property type="gene ID" value="EUTSA_v10005443mg"/>
</dbReference>
<dbReference type="GO" id="GO:0005524">
    <property type="term" value="F:ATP binding"/>
    <property type="evidence" value="ECO:0007669"/>
    <property type="project" value="UniProtKB-KW"/>
</dbReference>
<dbReference type="Proteomes" id="UP000030689">
    <property type="component" value="Unassembled WGS sequence"/>
</dbReference>
<dbReference type="Gene3D" id="1.10.10.10">
    <property type="entry name" value="Winged helix-like DNA-binding domain superfamily/Winged helix DNA-binding domain"/>
    <property type="match status" value="1"/>
</dbReference>
<dbReference type="KEGG" id="eus:EUTSA_v10005443mg"/>
<dbReference type="PROSITE" id="PS51153">
    <property type="entry name" value="RPW8"/>
    <property type="match status" value="1"/>
</dbReference>
<keyword evidence="2" id="KW-0433">Leucine-rich repeat</keyword>
<dbReference type="InterPro" id="IPR032675">
    <property type="entry name" value="LRR_dom_sf"/>
</dbReference>
<organism evidence="8 9">
    <name type="scientific">Eutrema salsugineum</name>
    <name type="common">Saltwater cress</name>
    <name type="synonym">Sisymbrium salsugineum</name>
    <dbReference type="NCBI Taxonomy" id="72664"/>
    <lineage>
        <taxon>Eukaryota</taxon>
        <taxon>Viridiplantae</taxon>
        <taxon>Streptophyta</taxon>
        <taxon>Embryophyta</taxon>
        <taxon>Tracheophyta</taxon>
        <taxon>Spermatophyta</taxon>
        <taxon>Magnoliopsida</taxon>
        <taxon>eudicotyledons</taxon>
        <taxon>Gunneridae</taxon>
        <taxon>Pentapetalae</taxon>
        <taxon>rosids</taxon>
        <taxon>malvids</taxon>
        <taxon>Brassicales</taxon>
        <taxon>Brassicaceae</taxon>
        <taxon>Eutremeae</taxon>
        <taxon>Eutrema</taxon>
    </lineage>
</organism>
<keyword evidence="3" id="KW-0677">Repeat</keyword>
<evidence type="ECO:0000256" key="1">
    <source>
        <dbReference type="ARBA" id="ARBA00008894"/>
    </source>
</evidence>
<name>V4KJ11_EUTSA</name>
<dbReference type="InterPro" id="IPR027417">
    <property type="entry name" value="P-loop_NTPase"/>
</dbReference>
<dbReference type="FunFam" id="3.80.10.10:FF:001428">
    <property type="entry name" value="Probable disease resistance protein At5g04720"/>
    <property type="match status" value="1"/>
</dbReference>
<protein>
    <recommendedName>
        <fullName evidence="7">RPW8 domain-containing protein</fullName>
    </recommendedName>
</protein>
<dbReference type="SUPFAM" id="SSF52058">
    <property type="entry name" value="L domain-like"/>
    <property type="match status" value="1"/>
</dbReference>
<gene>
    <name evidence="8" type="ORF">EUTSA_v10005443mg</name>
</gene>
<dbReference type="InterPro" id="IPR002182">
    <property type="entry name" value="NB-ARC"/>
</dbReference>
<evidence type="ECO:0000313" key="8">
    <source>
        <dbReference type="EMBL" id="ESQ31174.1"/>
    </source>
</evidence>
<keyword evidence="9" id="KW-1185">Reference proteome</keyword>
<evidence type="ECO:0000259" key="7">
    <source>
        <dbReference type="PROSITE" id="PS51153"/>
    </source>
</evidence>
<dbReference type="PANTHER" id="PTHR36766">
    <property type="entry name" value="PLANT BROAD-SPECTRUM MILDEW RESISTANCE PROTEIN RPW8"/>
    <property type="match status" value="1"/>
</dbReference>
<dbReference type="InterPro" id="IPR008808">
    <property type="entry name" value="Powdery_mildew-R_dom"/>
</dbReference>
<proteinExistence type="inferred from homology"/>
<dbReference type="InterPro" id="IPR036388">
    <property type="entry name" value="WH-like_DNA-bd_sf"/>
</dbReference>
<dbReference type="Pfam" id="PF05659">
    <property type="entry name" value="RPW8"/>
    <property type="match status" value="1"/>
</dbReference>
<dbReference type="SUPFAM" id="SSF52540">
    <property type="entry name" value="P-loop containing nucleoside triphosphate hydrolases"/>
    <property type="match status" value="1"/>
</dbReference>
<evidence type="ECO:0000256" key="3">
    <source>
        <dbReference type="ARBA" id="ARBA00022737"/>
    </source>
</evidence>
<dbReference type="EMBL" id="KI517748">
    <property type="protein sequence ID" value="ESQ31174.1"/>
    <property type="molecule type" value="Genomic_DNA"/>
</dbReference>
<dbReference type="AlphaFoldDB" id="V4KJ11"/>
<keyword evidence="4" id="KW-0547">Nucleotide-binding</keyword>
<dbReference type="InterPro" id="IPR055414">
    <property type="entry name" value="LRR_R13L4/SHOC2-like"/>
</dbReference>
<evidence type="ECO:0000313" key="9">
    <source>
        <dbReference type="Proteomes" id="UP000030689"/>
    </source>
</evidence>
<reference evidence="8 9" key="1">
    <citation type="journal article" date="2013" name="Front. Plant Sci.">
        <title>The Reference Genome of the Halophytic Plant Eutrema salsugineum.</title>
        <authorList>
            <person name="Yang R."/>
            <person name="Jarvis D.E."/>
            <person name="Chen H."/>
            <person name="Beilstein M.A."/>
            <person name="Grimwood J."/>
            <person name="Jenkins J."/>
            <person name="Shu S."/>
            <person name="Prochnik S."/>
            <person name="Xin M."/>
            <person name="Ma C."/>
            <person name="Schmutz J."/>
            <person name="Wing R.A."/>
            <person name="Mitchell-Olds T."/>
            <person name="Schumaker K.S."/>
            <person name="Wang X."/>
        </authorList>
    </citation>
    <scope>NUCLEOTIDE SEQUENCE [LARGE SCALE GENOMIC DNA]</scope>
</reference>
<comment type="similarity">
    <text evidence="1">Belongs to the disease resistance NB-LRR family.</text>
</comment>
<feature type="domain" description="RPW8" evidence="7">
    <location>
        <begin position="2"/>
        <end position="148"/>
    </location>
</feature>
<keyword evidence="6" id="KW-0067">ATP-binding</keyword>